<dbReference type="SUPFAM" id="SSF46689">
    <property type="entry name" value="Homeodomain-like"/>
    <property type="match status" value="1"/>
</dbReference>
<feature type="DNA-binding region" description="H-T-H motif" evidence="5">
    <location>
        <begin position="36"/>
        <end position="55"/>
    </location>
</feature>
<evidence type="ECO:0000313" key="10">
    <source>
        <dbReference type="Proteomes" id="UP000590225"/>
    </source>
</evidence>
<evidence type="ECO:0000313" key="9">
    <source>
        <dbReference type="Proteomes" id="UP000573001"/>
    </source>
</evidence>
<dbReference type="SUPFAM" id="SSF48498">
    <property type="entry name" value="Tetracyclin repressor-like, C-terminal domain"/>
    <property type="match status" value="1"/>
</dbReference>
<dbReference type="Gene3D" id="1.10.357.10">
    <property type="entry name" value="Tetracycline Repressor, domain 2"/>
    <property type="match status" value="1"/>
</dbReference>
<dbReference type="Pfam" id="PF13977">
    <property type="entry name" value="TetR_C_6"/>
    <property type="match status" value="1"/>
</dbReference>
<evidence type="ECO:0000313" key="7">
    <source>
        <dbReference type="EMBL" id="MBA8992022.1"/>
    </source>
</evidence>
<sequence>MSTTTEQGYATGRARRERIIAAATELFGRVGFNGATMLEVASACSISRAGLSHHFPTKESLLEAVLETRDKEDLERFRRNGSQGTDGLGILRGMVDLAAHNSAVPGIIGLYAVLSAEAGSPDHPAHAYFISRYERIRRGTASALRRAADRGYLRAGVDQDAAAVELTAIMDGLQVQWLLDPTSVDMSAAIRRRIEELLTVPLYDA</sequence>
<dbReference type="PROSITE" id="PS01081">
    <property type="entry name" value="HTH_TETR_1"/>
    <property type="match status" value="1"/>
</dbReference>
<reference evidence="8 9" key="1">
    <citation type="submission" date="2020-05" db="EMBL/GenBank/DDBJ databases">
        <title>Genome Sequencing of Type Strains.</title>
        <authorList>
            <person name="Lemaire J.F."/>
            <person name="Inderbitzin P."/>
            <person name="Gregorio O.A."/>
            <person name="Collins S.B."/>
            <person name="Wespe N."/>
            <person name="Knight-Connoni V."/>
        </authorList>
    </citation>
    <scope>NUCLEOTIDE SEQUENCE [LARGE SCALE GENOMIC DNA]</scope>
    <source>
        <strain evidence="8 9">ATCC 19096</strain>
    </source>
</reference>
<name>A0AAW3TD99_9MICO</name>
<protein>
    <submittedName>
        <fullName evidence="7 8">AcrR family transcriptional regulator</fullName>
    </submittedName>
</protein>
<evidence type="ECO:0000256" key="1">
    <source>
        <dbReference type="ARBA" id="ARBA00022491"/>
    </source>
</evidence>
<keyword evidence="2" id="KW-0805">Transcription regulation</keyword>
<evidence type="ECO:0000259" key="6">
    <source>
        <dbReference type="PROSITE" id="PS50977"/>
    </source>
</evidence>
<evidence type="ECO:0000313" key="8">
    <source>
        <dbReference type="EMBL" id="NUU12658.1"/>
    </source>
</evidence>
<dbReference type="PRINTS" id="PR00455">
    <property type="entry name" value="HTHTETR"/>
</dbReference>
<dbReference type="EMBL" id="JABMCE010000048">
    <property type="protein sequence ID" value="NUU12658.1"/>
    <property type="molecule type" value="Genomic_DNA"/>
</dbReference>
<evidence type="ECO:0000256" key="3">
    <source>
        <dbReference type="ARBA" id="ARBA00023125"/>
    </source>
</evidence>
<dbReference type="Proteomes" id="UP000573001">
    <property type="component" value="Unassembled WGS sequence"/>
</dbReference>
<organism evidence="7 10">
    <name type="scientific">Curtobacterium pusillum</name>
    <dbReference type="NCBI Taxonomy" id="69373"/>
    <lineage>
        <taxon>Bacteria</taxon>
        <taxon>Bacillati</taxon>
        <taxon>Actinomycetota</taxon>
        <taxon>Actinomycetes</taxon>
        <taxon>Micrococcales</taxon>
        <taxon>Microbacteriaceae</taxon>
        <taxon>Curtobacterium</taxon>
    </lineage>
</organism>
<keyword evidence="1" id="KW-0678">Repressor</keyword>
<keyword evidence="4" id="KW-0804">Transcription</keyword>
<dbReference type="AlphaFoldDB" id="A0AAW3TD99"/>
<dbReference type="EMBL" id="JACGXP010000006">
    <property type="protein sequence ID" value="MBA8992022.1"/>
    <property type="molecule type" value="Genomic_DNA"/>
</dbReference>
<dbReference type="InterPro" id="IPR023772">
    <property type="entry name" value="DNA-bd_HTH_TetR-type_CS"/>
</dbReference>
<evidence type="ECO:0000256" key="2">
    <source>
        <dbReference type="ARBA" id="ARBA00023015"/>
    </source>
</evidence>
<dbReference type="PROSITE" id="PS50977">
    <property type="entry name" value="HTH_TETR_2"/>
    <property type="match status" value="1"/>
</dbReference>
<dbReference type="RefSeq" id="WP_175350237.1">
    <property type="nucleotide sequence ID" value="NZ_BAAAWQ010000001.1"/>
</dbReference>
<evidence type="ECO:0000256" key="4">
    <source>
        <dbReference type="ARBA" id="ARBA00023163"/>
    </source>
</evidence>
<dbReference type="InterPro" id="IPR036271">
    <property type="entry name" value="Tet_transcr_reg_TetR-rel_C_sf"/>
</dbReference>
<dbReference type="Proteomes" id="UP000590225">
    <property type="component" value="Unassembled WGS sequence"/>
</dbReference>
<dbReference type="InterPro" id="IPR009057">
    <property type="entry name" value="Homeodomain-like_sf"/>
</dbReference>
<proteinExistence type="predicted"/>
<accession>A0AAW3TD99</accession>
<dbReference type="Pfam" id="PF00440">
    <property type="entry name" value="TetR_N"/>
    <property type="match status" value="1"/>
</dbReference>
<dbReference type="PANTHER" id="PTHR47506:SF1">
    <property type="entry name" value="HTH-TYPE TRANSCRIPTIONAL REGULATOR YJDC"/>
    <property type="match status" value="1"/>
</dbReference>
<keyword evidence="3 5" id="KW-0238">DNA-binding</keyword>
<feature type="domain" description="HTH tetR-type" evidence="6">
    <location>
        <begin position="13"/>
        <end position="73"/>
    </location>
</feature>
<dbReference type="InterPro" id="IPR001647">
    <property type="entry name" value="HTH_TetR"/>
</dbReference>
<keyword evidence="9" id="KW-1185">Reference proteome</keyword>
<dbReference type="InterPro" id="IPR039538">
    <property type="entry name" value="BetI_C"/>
</dbReference>
<dbReference type="GO" id="GO:0003677">
    <property type="term" value="F:DNA binding"/>
    <property type="evidence" value="ECO:0007669"/>
    <property type="project" value="UniProtKB-UniRule"/>
</dbReference>
<dbReference type="PANTHER" id="PTHR47506">
    <property type="entry name" value="TRANSCRIPTIONAL REGULATORY PROTEIN"/>
    <property type="match status" value="1"/>
</dbReference>
<gene>
    <name evidence="7" type="ORF">FHW23_003309</name>
    <name evidence="8" type="ORF">HP507_02215</name>
</gene>
<evidence type="ECO:0000256" key="5">
    <source>
        <dbReference type="PROSITE-ProRule" id="PRU00335"/>
    </source>
</evidence>
<reference evidence="7 10" key="2">
    <citation type="submission" date="2020-07" db="EMBL/GenBank/DDBJ databases">
        <title>Above-ground endophytic microbial communities from plants in different locations in the United States.</title>
        <authorList>
            <person name="Frank C."/>
        </authorList>
    </citation>
    <scope>NUCLEOTIDE SEQUENCE [LARGE SCALE GENOMIC DNA]</scope>
    <source>
        <strain evidence="7 10">WPL5_2</strain>
    </source>
</reference>
<comment type="caution">
    <text evidence="7">The sequence shown here is derived from an EMBL/GenBank/DDBJ whole genome shotgun (WGS) entry which is preliminary data.</text>
</comment>